<evidence type="ECO:0000256" key="6">
    <source>
        <dbReference type="ARBA" id="ARBA00023136"/>
    </source>
</evidence>
<evidence type="ECO:0000259" key="8">
    <source>
        <dbReference type="Pfam" id="PF04239"/>
    </source>
</evidence>
<feature type="domain" description="YetF C-terminal" evidence="8">
    <location>
        <begin position="82"/>
        <end position="212"/>
    </location>
</feature>
<sequence length="240" mass="27716">MSDFMEIIVRTIFAFFLFMVIANFLGKQTLSRMTLHHFTATVTFGSITANLAFNLRNEAWQVATAMITFFCIAFSLSIITLKSRKARKWLSGKPTIIIEDGKILEENLRLLRYTLDTLNHALRQKDVFDIQEVQYAVVEPNGEISLLKYPPYRYVTKEDLNIFIKEGNHFPIELIMEKQILDKNLDNNGLTKDWLLSELTKRGLTVTSVFYAVKGTNGQLYFDVYNDRLTSPIDNETGHR</sequence>
<evidence type="ECO:0000313" key="9">
    <source>
        <dbReference type="EMBL" id="MBA9026079.1"/>
    </source>
</evidence>
<proteinExistence type="inferred from homology"/>
<dbReference type="InterPro" id="IPR007353">
    <property type="entry name" value="DUF421"/>
</dbReference>
<dbReference type="RefSeq" id="WP_182502024.1">
    <property type="nucleotide sequence ID" value="NZ_JACJHX010000003.1"/>
</dbReference>
<keyword evidence="6 7" id="KW-0472">Membrane</keyword>
<evidence type="ECO:0000256" key="5">
    <source>
        <dbReference type="ARBA" id="ARBA00022989"/>
    </source>
</evidence>
<evidence type="ECO:0000256" key="4">
    <source>
        <dbReference type="ARBA" id="ARBA00022692"/>
    </source>
</evidence>
<evidence type="ECO:0000256" key="3">
    <source>
        <dbReference type="ARBA" id="ARBA00022475"/>
    </source>
</evidence>
<dbReference type="Proteomes" id="UP000626697">
    <property type="component" value="Unassembled WGS sequence"/>
</dbReference>
<keyword evidence="10" id="KW-1185">Reference proteome</keyword>
<feature type="transmembrane region" description="Helical" evidence="7">
    <location>
        <begin position="59"/>
        <end position="81"/>
    </location>
</feature>
<organism evidence="9 10">
    <name type="scientific">Peribacillus huizhouensis</name>
    <dbReference type="NCBI Taxonomy" id="1501239"/>
    <lineage>
        <taxon>Bacteria</taxon>
        <taxon>Bacillati</taxon>
        <taxon>Bacillota</taxon>
        <taxon>Bacilli</taxon>
        <taxon>Bacillales</taxon>
        <taxon>Bacillaceae</taxon>
        <taxon>Peribacillus</taxon>
    </lineage>
</organism>
<dbReference type="Gene3D" id="3.30.240.20">
    <property type="entry name" value="bsu07140 like domains"/>
    <property type="match status" value="2"/>
</dbReference>
<evidence type="ECO:0000256" key="2">
    <source>
        <dbReference type="ARBA" id="ARBA00006448"/>
    </source>
</evidence>
<feature type="transmembrane region" description="Helical" evidence="7">
    <location>
        <begin position="7"/>
        <end position="26"/>
    </location>
</feature>
<gene>
    <name evidence="9" type="ORF">HNP81_001364</name>
</gene>
<keyword evidence="3" id="KW-1003">Cell membrane</keyword>
<keyword evidence="4 7" id="KW-0812">Transmembrane</keyword>
<dbReference type="Pfam" id="PF04239">
    <property type="entry name" value="DUF421"/>
    <property type="match status" value="1"/>
</dbReference>
<comment type="subcellular location">
    <subcellularLocation>
        <location evidence="1">Cell membrane</location>
        <topology evidence="1">Multi-pass membrane protein</topology>
    </subcellularLocation>
</comment>
<evidence type="ECO:0000256" key="7">
    <source>
        <dbReference type="SAM" id="Phobius"/>
    </source>
</evidence>
<dbReference type="EMBL" id="JACJHX010000003">
    <property type="protein sequence ID" value="MBA9026079.1"/>
    <property type="molecule type" value="Genomic_DNA"/>
</dbReference>
<reference evidence="9 10" key="1">
    <citation type="submission" date="2020-08" db="EMBL/GenBank/DDBJ databases">
        <title>Genomic Encyclopedia of Type Strains, Phase IV (KMG-IV): sequencing the most valuable type-strain genomes for metagenomic binning, comparative biology and taxonomic classification.</title>
        <authorList>
            <person name="Goeker M."/>
        </authorList>
    </citation>
    <scope>NUCLEOTIDE SEQUENCE [LARGE SCALE GENOMIC DNA]</scope>
    <source>
        <strain evidence="9 10">DSM 105481</strain>
    </source>
</reference>
<accession>A0ABR6CMC6</accession>
<dbReference type="PANTHER" id="PTHR34582">
    <property type="entry name" value="UPF0702 TRANSMEMBRANE PROTEIN YCAP"/>
    <property type="match status" value="1"/>
</dbReference>
<evidence type="ECO:0000313" key="10">
    <source>
        <dbReference type="Proteomes" id="UP000626697"/>
    </source>
</evidence>
<comment type="similarity">
    <text evidence="2">Belongs to the UPF0702 family.</text>
</comment>
<name>A0ABR6CMC6_9BACI</name>
<comment type="caution">
    <text evidence="9">The sequence shown here is derived from an EMBL/GenBank/DDBJ whole genome shotgun (WGS) entry which is preliminary data.</text>
</comment>
<feature type="transmembrane region" description="Helical" evidence="7">
    <location>
        <begin position="33"/>
        <end position="53"/>
    </location>
</feature>
<dbReference type="PANTHER" id="PTHR34582:SF7">
    <property type="entry name" value="UPF0702 TRANSMEMBRANE PROTEIN YDFS"/>
    <property type="match status" value="1"/>
</dbReference>
<dbReference type="InterPro" id="IPR023090">
    <property type="entry name" value="UPF0702_alpha/beta_dom_sf"/>
</dbReference>
<keyword evidence="5 7" id="KW-1133">Transmembrane helix</keyword>
<evidence type="ECO:0000256" key="1">
    <source>
        <dbReference type="ARBA" id="ARBA00004651"/>
    </source>
</evidence>
<protein>
    <submittedName>
        <fullName evidence="9">Uncharacterized membrane protein YcaP (DUF421 family)</fullName>
    </submittedName>
</protein>